<dbReference type="AlphaFoldDB" id="A0A5B8UXV7"/>
<dbReference type="PANTHER" id="PTHR24421">
    <property type="entry name" value="NITRATE/NITRITE SENSOR PROTEIN NARX-RELATED"/>
    <property type="match status" value="1"/>
</dbReference>
<dbReference type="SUPFAM" id="SSF55874">
    <property type="entry name" value="ATPase domain of HSP90 chaperone/DNA topoisomerase II/histidine kinase"/>
    <property type="match status" value="1"/>
</dbReference>
<keyword evidence="4" id="KW-0597">Phosphoprotein</keyword>
<dbReference type="PANTHER" id="PTHR24421:SF59">
    <property type="entry name" value="OXYGEN SENSOR HISTIDINE KINASE NREB"/>
    <property type="match status" value="1"/>
</dbReference>
<evidence type="ECO:0000259" key="6">
    <source>
        <dbReference type="PROSITE" id="PS50110"/>
    </source>
</evidence>
<dbReference type="OrthoDB" id="5401121at2"/>
<dbReference type="Pfam" id="PF00072">
    <property type="entry name" value="Response_reg"/>
    <property type="match status" value="1"/>
</dbReference>
<dbReference type="InterPro" id="IPR003594">
    <property type="entry name" value="HATPase_dom"/>
</dbReference>
<feature type="domain" description="Histidine kinase" evidence="5">
    <location>
        <begin position="164"/>
        <end position="355"/>
    </location>
</feature>
<feature type="domain" description="Response regulatory" evidence="6">
    <location>
        <begin position="8"/>
        <end position="126"/>
    </location>
</feature>
<evidence type="ECO:0000256" key="1">
    <source>
        <dbReference type="ARBA" id="ARBA00022679"/>
    </source>
</evidence>
<reference evidence="7 8" key="1">
    <citation type="journal article" date="2017" name="Curr. Microbiol.">
        <title>Mucilaginibacter ginsenosidivorans sp. nov., Isolated from Soil of Ginseng Field.</title>
        <authorList>
            <person name="Kim M.M."/>
            <person name="Siddiqi M.Z."/>
            <person name="Im W.T."/>
        </authorList>
    </citation>
    <scope>NUCLEOTIDE SEQUENCE [LARGE SCALE GENOMIC DNA]</scope>
    <source>
        <strain evidence="7 8">Gsoil 3017</strain>
    </source>
</reference>
<dbReference type="Pfam" id="PF02518">
    <property type="entry name" value="HATPase_c"/>
    <property type="match status" value="1"/>
</dbReference>
<dbReference type="GO" id="GO:0016020">
    <property type="term" value="C:membrane"/>
    <property type="evidence" value="ECO:0007669"/>
    <property type="project" value="InterPro"/>
</dbReference>
<dbReference type="SMART" id="SM00448">
    <property type="entry name" value="REC"/>
    <property type="match status" value="1"/>
</dbReference>
<proteinExistence type="predicted"/>
<dbReference type="InterPro" id="IPR036890">
    <property type="entry name" value="HATPase_C_sf"/>
</dbReference>
<dbReference type="CDD" id="cd16917">
    <property type="entry name" value="HATPase_UhpB-NarQ-NarX-like"/>
    <property type="match status" value="1"/>
</dbReference>
<evidence type="ECO:0000313" key="8">
    <source>
        <dbReference type="Proteomes" id="UP000321479"/>
    </source>
</evidence>
<sequence>MPNKGDHNILIIEDNPGDLALVEEFLFEQIESPVLSHVSNFVDAKNVLTNAATAFDIILLDLSLPDKTGTPLIEEIIKVSANAAVIVLTGYSDLSFGLRSLSLGVSDYILKDELTSLSLYKSIVYSTERKRIALALETSEKRARRFAKQLNSVVEEERLRIAREIHDEFGQQLSGLKMSMASLKKNNGVSSDLQPVIEAIVTDVDNSIQTLRLIANELRPALLDKLGLFAAIEWLVSEFERKTGIQSKIYVEIDQPSIDRTTGISIFRICQEALTNIAKHAAASLVSIRLESGVEMIKVYISDNGKGIDTRTLQNSSSMGLLNMRERASLIGAELNINSVPGKGTNIELKIKTNGNEDIDSR</sequence>
<dbReference type="InterPro" id="IPR011006">
    <property type="entry name" value="CheY-like_superfamily"/>
</dbReference>
<evidence type="ECO:0000313" key="7">
    <source>
        <dbReference type="EMBL" id="QEC64017.1"/>
    </source>
</evidence>
<dbReference type="Pfam" id="PF07730">
    <property type="entry name" value="HisKA_3"/>
    <property type="match status" value="1"/>
</dbReference>
<dbReference type="EMBL" id="CP042436">
    <property type="protein sequence ID" value="QEC64017.1"/>
    <property type="molecule type" value="Genomic_DNA"/>
</dbReference>
<dbReference type="InterPro" id="IPR050482">
    <property type="entry name" value="Sensor_HK_TwoCompSys"/>
</dbReference>
<keyword evidence="1" id="KW-0808">Transferase</keyword>
<dbReference type="RefSeq" id="WP_147032590.1">
    <property type="nucleotide sequence ID" value="NZ_CP042436.1"/>
</dbReference>
<keyword evidence="3" id="KW-0902">Two-component regulatory system</keyword>
<dbReference type="GO" id="GO:0000155">
    <property type="term" value="F:phosphorelay sensor kinase activity"/>
    <property type="evidence" value="ECO:0007669"/>
    <property type="project" value="InterPro"/>
</dbReference>
<dbReference type="PROSITE" id="PS50109">
    <property type="entry name" value="HIS_KIN"/>
    <property type="match status" value="1"/>
</dbReference>
<keyword evidence="2 7" id="KW-0418">Kinase</keyword>
<keyword evidence="8" id="KW-1185">Reference proteome</keyword>
<gene>
    <name evidence="7" type="ORF">FRZ54_16015</name>
</gene>
<dbReference type="CDD" id="cd00156">
    <property type="entry name" value="REC"/>
    <property type="match status" value="1"/>
</dbReference>
<dbReference type="InterPro" id="IPR011712">
    <property type="entry name" value="Sig_transdc_His_kin_sub3_dim/P"/>
</dbReference>
<dbReference type="SUPFAM" id="SSF52172">
    <property type="entry name" value="CheY-like"/>
    <property type="match status" value="1"/>
</dbReference>
<dbReference type="KEGG" id="mgin:FRZ54_16015"/>
<dbReference type="Proteomes" id="UP000321479">
    <property type="component" value="Chromosome"/>
</dbReference>
<dbReference type="SMART" id="SM00387">
    <property type="entry name" value="HATPase_c"/>
    <property type="match status" value="1"/>
</dbReference>
<dbReference type="Gene3D" id="3.40.50.2300">
    <property type="match status" value="1"/>
</dbReference>
<evidence type="ECO:0000256" key="2">
    <source>
        <dbReference type="ARBA" id="ARBA00022777"/>
    </source>
</evidence>
<dbReference type="Gene3D" id="3.30.565.10">
    <property type="entry name" value="Histidine kinase-like ATPase, C-terminal domain"/>
    <property type="match status" value="1"/>
</dbReference>
<accession>A0A5B8UXV7</accession>
<dbReference type="Gene3D" id="1.20.5.1930">
    <property type="match status" value="1"/>
</dbReference>
<evidence type="ECO:0000256" key="4">
    <source>
        <dbReference type="PROSITE-ProRule" id="PRU00169"/>
    </source>
</evidence>
<dbReference type="InterPro" id="IPR001789">
    <property type="entry name" value="Sig_transdc_resp-reg_receiver"/>
</dbReference>
<dbReference type="GO" id="GO:0046983">
    <property type="term" value="F:protein dimerization activity"/>
    <property type="evidence" value="ECO:0007669"/>
    <property type="project" value="InterPro"/>
</dbReference>
<protein>
    <submittedName>
        <fullName evidence="7">Sensor histidine kinase</fullName>
    </submittedName>
</protein>
<organism evidence="7 8">
    <name type="scientific">Mucilaginibacter ginsenosidivorans</name>
    <dbReference type="NCBI Taxonomy" id="398053"/>
    <lineage>
        <taxon>Bacteria</taxon>
        <taxon>Pseudomonadati</taxon>
        <taxon>Bacteroidota</taxon>
        <taxon>Sphingobacteriia</taxon>
        <taxon>Sphingobacteriales</taxon>
        <taxon>Sphingobacteriaceae</taxon>
        <taxon>Mucilaginibacter</taxon>
    </lineage>
</organism>
<evidence type="ECO:0000256" key="3">
    <source>
        <dbReference type="ARBA" id="ARBA00023012"/>
    </source>
</evidence>
<dbReference type="PROSITE" id="PS50110">
    <property type="entry name" value="RESPONSE_REGULATORY"/>
    <property type="match status" value="1"/>
</dbReference>
<dbReference type="InterPro" id="IPR005467">
    <property type="entry name" value="His_kinase_dom"/>
</dbReference>
<name>A0A5B8UXV7_9SPHI</name>
<evidence type="ECO:0000259" key="5">
    <source>
        <dbReference type="PROSITE" id="PS50109"/>
    </source>
</evidence>
<feature type="modified residue" description="4-aspartylphosphate" evidence="4">
    <location>
        <position position="61"/>
    </location>
</feature>